<evidence type="ECO:0000256" key="10">
    <source>
        <dbReference type="ARBA" id="ARBA00023136"/>
    </source>
</evidence>
<evidence type="ECO:0000256" key="9">
    <source>
        <dbReference type="ARBA" id="ARBA00023098"/>
    </source>
</evidence>
<comment type="similarity">
    <text evidence="12">Belongs to the short-chain dehydrogenases/reductases (SDR) family.</text>
</comment>
<evidence type="ECO:0000256" key="6">
    <source>
        <dbReference type="ARBA" id="ARBA00022857"/>
    </source>
</evidence>
<feature type="active site" description="Proton acceptor" evidence="12">
    <location>
        <position position="276"/>
    </location>
</feature>
<reference evidence="13" key="1">
    <citation type="journal article" date="2023" name="Mol. Phylogenet. Evol.">
        <title>Genome-scale phylogeny and comparative genomics of the fungal order Sordariales.</title>
        <authorList>
            <person name="Hensen N."/>
            <person name="Bonometti L."/>
            <person name="Westerberg I."/>
            <person name="Brannstrom I.O."/>
            <person name="Guillou S."/>
            <person name="Cros-Aarteil S."/>
            <person name="Calhoun S."/>
            <person name="Haridas S."/>
            <person name="Kuo A."/>
            <person name="Mondo S."/>
            <person name="Pangilinan J."/>
            <person name="Riley R."/>
            <person name="LaButti K."/>
            <person name="Andreopoulos B."/>
            <person name="Lipzen A."/>
            <person name="Chen C."/>
            <person name="Yan M."/>
            <person name="Daum C."/>
            <person name="Ng V."/>
            <person name="Clum A."/>
            <person name="Steindorff A."/>
            <person name="Ohm R.A."/>
            <person name="Martin F."/>
            <person name="Silar P."/>
            <person name="Natvig D.O."/>
            <person name="Lalanne C."/>
            <person name="Gautier V."/>
            <person name="Ament-Velasquez S.L."/>
            <person name="Kruys A."/>
            <person name="Hutchinson M.I."/>
            <person name="Powell A.J."/>
            <person name="Barry K."/>
            <person name="Miller A.N."/>
            <person name="Grigoriev I.V."/>
            <person name="Debuchy R."/>
            <person name="Gladieux P."/>
            <person name="Hiltunen Thoren M."/>
            <person name="Johannesson H."/>
        </authorList>
    </citation>
    <scope>NUCLEOTIDE SEQUENCE</scope>
    <source>
        <strain evidence="13">CBS 892.96</strain>
    </source>
</reference>
<dbReference type="CDD" id="cd05356">
    <property type="entry name" value="17beta-HSD1_like_SDR_c"/>
    <property type="match status" value="1"/>
</dbReference>
<dbReference type="InterPro" id="IPR036291">
    <property type="entry name" value="NAD(P)-bd_dom_sf"/>
</dbReference>
<dbReference type="GO" id="GO:0005789">
    <property type="term" value="C:endoplasmic reticulum membrane"/>
    <property type="evidence" value="ECO:0007669"/>
    <property type="project" value="UniProtKB-SubCell"/>
</dbReference>
<keyword evidence="2 12" id="KW-0444">Lipid biosynthesis</keyword>
<dbReference type="PANTHER" id="PTHR43086:SF2">
    <property type="entry name" value="HYDROXYSTEROID DEHYDROGENASE-LIKE PROTEIN 1"/>
    <property type="match status" value="1"/>
</dbReference>
<dbReference type="GO" id="GO:0030148">
    <property type="term" value="P:sphingolipid biosynthetic process"/>
    <property type="evidence" value="ECO:0007669"/>
    <property type="project" value="UniProtKB-ARBA"/>
</dbReference>
<dbReference type="EMBL" id="MU866259">
    <property type="protein sequence ID" value="KAK4174868.1"/>
    <property type="molecule type" value="Genomic_DNA"/>
</dbReference>
<evidence type="ECO:0000256" key="7">
    <source>
        <dbReference type="ARBA" id="ARBA00022989"/>
    </source>
</evidence>
<keyword evidence="9 12" id="KW-0443">Lipid metabolism</keyword>
<dbReference type="GO" id="GO:0030497">
    <property type="term" value="P:fatty acid elongation"/>
    <property type="evidence" value="ECO:0007669"/>
    <property type="project" value="UniProtKB-UniRule"/>
</dbReference>
<proteinExistence type="inferred from homology"/>
<dbReference type="EC" id="1.1.1.330" evidence="12"/>
<sequence length="399" mass="44402">MVDGSQKFPWRDPNIFFWEKRVSCLQARITRDPSTLFQDETPPIPGHRQLGSLTAIADTMASQITQFVEKALHFWNVVPQSLQYTFAALGALYVARGVFSFLRLLLNSFILSGPNLRKYGKKGTWAVVTGASDGLGKEFASQLASKGFNLVLVSRTQSKLDDLAKELRLKWSGLETKVLAMDFSQDNDEDYERLAKLIAGLDVGILINNVGQSHSIPVSFLDTEKTELQNIVTINCLGTLKTTKVVAPILAARKKGLILTMGSFAGTMPTPYLATYSGSKAFLQHWSSSLASELAPHGVDVQFVISYLVTTAMSKVRRTSLLIPGPKQFVRAALGKIGLDSNENFPNTYTPWWSHNVFKWIIDSTVGNTSTFTIWQNRKMHVDIRNRALRKAAREAKKQ</sequence>
<comment type="caution">
    <text evidence="13">The sequence shown here is derived from an EMBL/GenBank/DDBJ whole genome shotgun (WGS) entry which is preliminary data.</text>
</comment>
<keyword evidence="3 12" id="KW-0812">Transmembrane</keyword>
<dbReference type="GO" id="GO:0141040">
    <property type="term" value="F:very-long-chain 3-oxoacyl-CoA reductase activity"/>
    <property type="evidence" value="ECO:0007669"/>
    <property type="project" value="UniProtKB-EC"/>
</dbReference>
<dbReference type="FunFam" id="3.40.50.720:FF:000317">
    <property type="entry name" value="Very-long-chain 3-oxoacyl-CoA reductase"/>
    <property type="match status" value="1"/>
</dbReference>
<feature type="binding site" evidence="12">
    <location>
        <position position="263"/>
    </location>
    <ligand>
        <name>substrate</name>
    </ligand>
</feature>
<dbReference type="Gene3D" id="3.40.50.720">
    <property type="entry name" value="NAD(P)-binding Rossmann-like Domain"/>
    <property type="match status" value="1"/>
</dbReference>
<dbReference type="PANTHER" id="PTHR43086">
    <property type="entry name" value="VERY-LONG-CHAIN 3-OXOOACYL-COA REDUCTASE"/>
    <property type="match status" value="1"/>
</dbReference>
<dbReference type="InterPro" id="IPR002347">
    <property type="entry name" value="SDR_fam"/>
</dbReference>
<comment type="subcellular location">
    <subcellularLocation>
        <location evidence="12">Endoplasmic reticulum membrane</location>
        <topology evidence="12">Single-pass membrane protein</topology>
    </subcellularLocation>
</comment>
<keyword evidence="8 12" id="KW-0560">Oxidoreductase</keyword>
<evidence type="ECO:0000256" key="12">
    <source>
        <dbReference type="HAMAP-Rule" id="MF_03107"/>
    </source>
</evidence>
<dbReference type="InterPro" id="IPR027533">
    <property type="entry name" value="3_ketoreductase_fungal"/>
</dbReference>
<protein>
    <recommendedName>
        <fullName evidence="12">Very-long-chain 3-oxoacyl-CoA reductase</fullName>
        <ecNumber evidence="12">1.1.1.330</ecNumber>
    </recommendedName>
    <alternativeName>
        <fullName evidence="12">3-ketoacyl-CoA reductase</fullName>
        <shortName evidence="12">3-ketoreductase</shortName>
        <shortName evidence="12">KAR</shortName>
    </alternativeName>
    <alternativeName>
        <fullName evidence="12">Microsomal beta-keto-reductase</fullName>
    </alternativeName>
</protein>
<dbReference type="PRINTS" id="PR00081">
    <property type="entry name" value="GDHRDH"/>
</dbReference>
<evidence type="ECO:0000256" key="3">
    <source>
        <dbReference type="ARBA" id="ARBA00022692"/>
    </source>
</evidence>
<evidence type="ECO:0000313" key="14">
    <source>
        <dbReference type="Proteomes" id="UP001302321"/>
    </source>
</evidence>
<keyword evidence="6 12" id="KW-0521">NADP</keyword>
<dbReference type="AlphaFoldDB" id="A0AAN6W4M6"/>
<reference evidence="13" key="2">
    <citation type="submission" date="2023-05" db="EMBL/GenBank/DDBJ databases">
        <authorList>
            <consortium name="Lawrence Berkeley National Laboratory"/>
            <person name="Steindorff A."/>
            <person name="Hensen N."/>
            <person name="Bonometti L."/>
            <person name="Westerberg I."/>
            <person name="Brannstrom I.O."/>
            <person name="Guillou S."/>
            <person name="Cros-Aarteil S."/>
            <person name="Calhoun S."/>
            <person name="Haridas S."/>
            <person name="Kuo A."/>
            <person name="Mondo S."/>
            <person name="Pangilinan J."/>
            <person name="Riley R."/>
            <person name="Labutti K."/>
            <person name="Andreopoulos B."/>
            <person name="Lipzen A."/>
            <person name="Chen C."/>
            <person name="Yanf M."/>
            <person name="Daum C."/>
            <person name="Ng V."/>
            <person name="Clum A."/>
            <person name="Ohm R."/>
            <person name="Martin F."/>
            <person name="Silar P."/>
            <person name="Natvig D."/>
            <person name="Lalanne C."/>
            <person name="Gautier V."/>
            <person name="Ament-Velasquez S.L."/>
            <person name="Kruys A."/>
            <person name="Hutchinson M.I."/>
            <person name="Powell A.J."/>
            <person name="Barry K."/>
            <person name="Miller A.N."/>
            <person name="Grigoriev I.V."/>
            <person name="Debuchy R."/>
            <person name="Gladieux P."/>
            <person name="Thoren M.H."/>
            <person name="Johannesson H."/>
        </authorList>
    </citation>
    <scope>NUCLEOTIDE SEQUENCE</scope>
    <source>
        <strain evidence="13">CBS 892.96</strain>
    </source>
</reference>
<keyword evidence="10 12" id="KW-0472">Membrane</keyword>
<dbReference type="Proteomes" id="UP001302321">
    <property type="component" value="Unassembled WGS sequence"/>
</dbReference>
<evidence type="ECO:0000313" key="13">
    <source>
        <dbReference type="EMBL" id="KAK4174868.1"/>
    </source>
</evidence>
<organism evidence="13 14">
    <name type="scientific">Triangularia setosa</name>
    <dbReference type="NCBI Taxonomy" id="2587417"/>
    <lineage>
        <taxon>Eukaryota</taxon>
        <taxon>Fungi</taxon>
        <taxon>Dikarya</taxon>
        <taxon>Ascomycota</taxon>
        <taxon>Pezizomycotina</taxon>
        <taxon>Sordariomycetes</taxon>
        <taxon>Sordariomycetidae</taxon>
        <taxon>Sordariales</taxon>
        <taxon>Podosporaceae</taxon>
        <taxon>Triangularia</taxon>
    </lineage>
</organism>
<dbReference type="PROSITE" id="PS00061">
    <property type="entry name" value="ADH_SHORT"/>
    <property type="match status" value="1"/>
</dbReference>
<dbReference type="SUPFAM" id="SSF51735">
    <property type="entry name" value="NAD(P)-binding Rossmann-fold domains"/>
    <property type="match status" value="1"/>
</dbReference>
<dbReference type="InterPro" id="IPR020904">
    <property type="entry name" value="Sc_DH/Rdtase_CS"/>
</dbReference>
<keyword evidence="14" id="KW-1185">Reference proteome</keyword>
<dbReference type="Pfam" id="PF00106">
    <property type="entry name" value="adh_short"/>
    <property type="match status" value="1"/>
</dbReference>
<keyword evidence="5 12" id="KW-0276">Fatty acid metabolism</keyword>
<evidence type="ECO:0000256" key="8">
    <source>
        <dbReference type="ARBA" id="ARBA00023002"/>
    </source>
</evidence>
<dbReference type="GO" id="GO:0045703">
    <property type="term" value="F:ketoreductase activity"/>
    <property type="evidence" value="ECO:0007669"/>
    <property type="project" value="UniProtKB-UniRule"/>
</dbReference>
<keyword evidence="11 12" id="KW-0275">Fatty acid biosynthesis</keyword>
<comment type="pathway">
    <text evidence="1">Lipid metabolism; fatty acid biosynthesis.</text>
</comment>
<evidence type="ECO:0000256" key="1">
    <source>
        <dbReference type="ARBA" id="ARBA00005194"/>
    </source>
</evidence>
<comment type="catalytic activity">
    <reaction evidence="12">
        <text>a very-long-chain (3R)-3-hydroxyacyl-CoA + NADP(+) = a very-long-chain 3-oxoacyl-CoA + NADPH + H(+)</text>
        <dbReference type="Rhea" id="RHEA:48680"/>
        <dbReference type="ChEBI" id="CHEBI:15378"/>
        <dbReference type="ChEBI" id="CHEBI:57783"/>
        <dbReference type="ChEBI" id="CHEBI:58349"/>
        <dbReference type="ChEBI" id="CHEBI:85440"/>
        <dbReference type="ChEBI" id="CHEBI:90725"/>
        <dbReference type="EC" id="1.1.1.330"/>
    </reaction>
</comment>
<accession>A0AAN6W4M6</accession>
<dbReference type="HAMAP" id="MF_03107">
    <property type="entry name" value="3_ketoreductase"/>
    <property type="match status" value="1"/>
</dbReference>
<evidence type="ECO:0000256" key="11">
    <source>
        <dbReference type="ARBA" id="ARBA00023160"/>
    </source>
</evidence>
<evidence type="ECO:0000256" key="2">
    <source>
        <dbReference type="ARBA" id="ARBA00022516"/>
    </source>
</evidence>
<keyword evidence="7 12" id="KW-1133">Transmembrane helix</keyword>
<gene>
    <name evidence="13" type="ORF">QBC36DRAFT_33114</name>
</gene>
<name>A0AAN6W4M6_9PEZI</name>
<evidence type="ECO:0000256" key="5">
    <source>
        <dbReference type="ARBA" id="ARBA00022832"/>
    </source>
</evidence>
<keyword evidence="4 12" id="KW-0256">Endoplasmic reticulum</keyword>
<comment type="function">
    <text evidence="12">Component of the microsomal membrane bound fatty acid elongation system, which produces the 26-carbon very long-chain fatty acids (VLCFA) from palmitate. Catalyzes the reduction of the 3-ketoacyl-CoA intermediate that is formed in each cycle of fatty acid elongation. VLCFAs serve as precursors for ceramide and sphingolipids.</text>
</comment>
<evidence type="ECO:0000256" key="4">
    <source>
        <dbReference type="ARBA" id="ARBA00022824"/>
    </source>
</evidence>